<dbReference type="PANTHER" id="PTHR33325">
    <property type="entry name" value="ZINC FINGER, CCHC-TYPE-RELATED"/>
    <property type="match status" value="1"/>
</dbReference>
<evidence type="ECO:0000313" key="3">
    <source>
        <dbReference type="EMBL" id="KAL0298161.1"/>
    </source>
</evidence>
<accession>A0AAW2JV29</accession>
<evidence type="ECO:0000256" key="2">
    <source>
        <dbReference type="SAM" id="Phobius"/>
    </source>
</evidence>
<protein>
    <submittedName>
        <fullName evidence="3">Uncharacterized protein</fullName>
    </submittedName>
</protein>
<reference evidence="3" key="1">
    <citation type="submission" date="2020-06" db="EMBL/GenBank/DDBJ databases">
        <authorList>
            <person name="Li T."/>
            <person name="Hu X."/>
            <person name="Zhang T."/>
            <person name="Song X."/>
            <person name="Zhang H."/>
            <person name="Dai N."/>
            <person name="Sheng W."/>
            <person name="Hou X."/>
            <person name="Wei L."/>
        </authorList>
    </citation>
    <scope>NUCLEOTIDE SEQUENCE</scope>
    <source>
        <strain evidence="3">G01</strain>
        <tissue evidence="3">Leaf</tissue>
    </source>
</reference>
<organism evidence="3">
    <name type="scientific">Sesamum angustifolium</name>
    <dbReference type="NCBI Taxonomy" id="2727405"/>
    <lineage>
        <taxon>Eukaryota</taxon>
        <taxon>Viridiplantae</taxon>
        <taxon>Streptophyta</taxon>
        <taxon>Embryophyta</taxon>
        <taxon>Tracheophyta</taxon>
        <taxon>Spermatophyta</taxon>
        <taxon>Magnoliopsida</taxon>
        <taxon>eudicotyledons</taxon>
        <taxon>Gunneridae</taxon>
        <taxon>Pentapetalae</taxon>
        <taxon>asterids</taxon>
        <taxon>lamiids</taxon>
        <taxon>Lamiales</taxon>
        <taxon>Pedaliaceae</taxon>
        <taxon>Sesamum</taxon>
    </lineage>
</organism>
<proteinExistence type="predicted"/>
<sequence>MLGKIFSTFRASNLILQQQYREGGFKTYSQLISCLLVGEENNQLLLNNHHTRPTGSKPLPENSAALPEANATSSRKGRGRYHCSPRAILMDVVMVMAVVAMVVKIIIIHGFLVPIFRRTMGTRQRINKRTTNGDLCHRCGMSGHWSLTYHTTQYLVELYQASLKAKGKEVETNFVEAGISDNTNIYA</sequence>
<keyword evidence="2" id="KW-0812">Transmembrane</keyword>
<feature type="transmembrane region" description="Helical" evidence="2">
    <location>
        <begin position="92"/>
        <end position="116"/>
    </location>
</feature>
<feature type="region of interest" description="Disordered" evidence="1">
    <location>
        <begin position="47"/>
        <end position="78"/>
    </location>
</feature>
<dbReference type="PANTHER" id="PTHR33325:SF11">
    <property type="entry name" value="COLD SHOCK DOMAIN-CONTAINING PROTEIN 4-LIKE"/>
    <property type="match status" value="1"/>
</dbReference>
<keyword evidence="2" id="KW-0472">Membrane</keyword>
<name>A0AAW2JV29_9LAMI</name>
<comment type="caution">
    <text evidence="3">The sequence shown here is derived from an EMBL/GenBank/DDBJ whole genome shotgun (WGS) entry which is preliminary data.</text>
</comment>
<evidence type="ECO:0000256" key="1">
    <source>
        <dbReference type="SAM" id="MobiDB-lite"/>
    </source>
</evidence>
<keyword evidence="2" id="KW-1133">Transmembrane helix</keyword>
<gene>
    <name evidence="3" type="ORF">Sangu_3158000</name>
</gene>
<dbReference type="EMBL" id="JACGWK010000480">
    <property type="protein sequence ID" value="KAL0298161.1"/>
    <property type="molecule type" value="Genomic_DNA"/>
</dbReference>
<reference evidence="3" key="2">
    <citation type="journal article" date="2024" name="Plant">
        <title>Genomic evolution and insights into agronomic trait innovations of Sesamum species.</title>
        <authorList>
            <person name="Miao H."/>
            <person name="Wang L."/>
            <person name="Qu L."/>
            <person name="Liu H."/>
            <person name="Sun Y."/>
            <person name="Le M."/>
            <person name="Wang Q."/>
            <person name="Wei S."/>
            <person name="Zheng Y."/>
            <person name="Lin W."/>
            <person name="Duan Y."/>
            <person name="Cao H."/>
            <person name="Xiong S."/>
            <person name="Wang X."/>
            <person name="Wei L."/>
            <person name="Li C."/>
            <person name="Ma Q."/>
            <person name="Ju M."/>
            <person name="Zhao R."/>
            <person name="Li G."/>
            <person name="Mu C."/>
            <person name="Tian Q."/>
            <person name="Mei H."/>
            <person name="Zhang T."/>
            <person name="Gao T."/>
            <person name="Zhang H."/>
        </authorList>
    </citation>
    <scope>NUCLEOTIDE SEQUENCE</scope>
    <source>
        <strain evidence="3">G01</strain>
    </source>
</reference>
<dbReference type="AlphaFoldDB" id="A0AAW2JV29"/>